<sequence>MSMHSMGGPGGYASSFRKDQSVRGASVPKGTTKRILAYAQPYRGLIAAFLATLLIDALAAVATPLLLRAIIDDAVPAADRRLVVLLASAVAGVAIIEASLAIASRWFSARLGESLIYDLRREVFAHVQRQSMSFFTASRTGNLVTRLNSDVMGAQQAFTSALAGTVSNAVTLVVVLATMIALSWQITLLALVLVPIVLLPARSVGRRLATLRRRGMELNADLGNRMTERFNVAGALLVKLFGSADVEAAEYGARAAAVRDIGIKQAMTARVFFATLAAMGSLATALVYGVGGIMAITGAVSVGTLVAFAALLTRLYGPLTSLSNVQVEIMSALVSFDRVFEILDLRPQVAEPATPRALPAGPIGVELDSVTFAYPRASEVSLLSLTSSDAADSGARVSDDEGEATPVIRDVSLTVEPGKMLALVGPSGAGKTTLTALIARLYDPQHGAVRLGGIDVRELAADDLHAALGVVTQDAHLFHESVRDNLAFAAPRASDEDMWQALDAAHVAHVIRALPKGLDTVVGDRGHRLSGGEKQRVAIARLLLRSPRVVVLDEATAHLDSASEAAVQRALDEAMSGRTSVVIAHRLSTVLAADEIAVIDDGRVAERGTHRELLAAGGLYAHLYRTQFALGGEPT</sequence>
<dbReference type="PROSITE" id="PS50893">
    <property type="entry name" value="ABC_TRANSPORTER_2"/>
    <property type="match status" value="1"/>
</dbReference>
<dbReference type="SMART" id="SM00382">
    <property type="entry name" value="AAA"/>
    <property type="match status" value="1"/>
</dbReference>
<keyword evidence="8 10" id="KW-0472">Membrane</keyword>
<dbReference type="Pfam" id="PF00005">
    <property type="entry name" value="ABC_tran"/>
    <property type="match status" value="1"/>
</dbReference>
<proteinExistence type="inferred from homology"/>
<evidence type="ECO:0000259" key="12">
    <source>
        <dbReference type="PROSITE" id="PS50929"/>
    </source>
</evidence>
<evidence type="ECO:0000256" key="4">
    <source>
        <dbReference type="ARBA" id="ARBA00022692"/>
    </source>
</evidence>
<dbReference type="Gene3D" id="1.20.1560.10">
    <property type="entry name" value="ABC transporter type 1, transmembrane domain"/>
    <property type="match status" value="1"/>
</dbReference>
<dbReference type="InterPro" id="IPR036640">
    <property type="entry name" value="ABC1_TM_sf"/>
</dbReference>
<keyword evidence="7 10" id="KW-1133">Transmembrane helix</keyword>
<keyword evidence="2" id="KW-0813">Transport</keyword>
<keyword evidence="14" id="KW-1185">Reference proteome</keyword>
<keyword evidence="4 10" id="KW-0812">Transmembrane</keyword>
<evidence type="ECO:0000259" key="11">
    <source>
        <dbReference type="PROSITE" id="PS50893"/>
    </source>
</evidence>
<keyword evidence="6 13" id="KW-0067">ATP-binding</keyword>
<evidence type="ECO:0000313" key="13">
    <source>
        <dbReference type="EMBL" id="SEA31874.1"/>
    </source>
</evidence>
<feature type="transmembrane region" description="Helical" evidence="10">
    <location>
        <begin position="269"/>
        <end position="287"/>
    </location>
</feature>
<name>A0A1H4A8T3_9ACTO</name>
<feature type="transmembrane region" description="Helical" evidence="10">
    <location>
        <begin position="169"/>
        <end position="199"/>
    </location>
</feature>
<reference evidence="14" key="1">
    <citation type="submission" date="2016-10" db="EMBL/GenBank/DDBJ databases">
        <authorList>
            <person name="Varghese N."/>
            <person name="Submissions S."/>
        </authorList>
    </citation>
    <scope>NUCLEOTIDE SEQUENCE [LARGE SCALE GENOMIC DNA]</scope>
    <source>
        <strain evidence="14">KPR-1</strain>
    </source>
</reference>
<organism evidence="13 14">
    <name type="scientific">Bowdeniella nasicola</name>
    <dbReference type="NCBI Taxonomy" id="208480"/>
    <lineage>
        <taxon>Bacteria</taxon>
        <taxon>Bacillati</taxon>
        <taxon>Actinomycetota</taxon>
        <taxon>Actinomycetes</taxon>
        <taxon>Actinomycetales</taxon>
        <taxon>Actinomycetaceae</taxon>
        <taxon>Bowdeniella</taxon>
    </lineage>
</organism>
<dbReference type="GO" id="GO:0005886">
    <property type="term" value="C:plasma membrane"/>
    <property type="evidence" value="ECO:0007669"/>
    <property type="project" value="UniProtKB-SubCell"/>
</dbReference>
<dbReference type="InterPro" id="IPR027417">
    <property type="entry name" value="P-loop_NTPase"/>
</dbReference>
<dbReference type="PANTHER" id="PTHR43394:SF1">
    <property type="entry name" value="ATP-BINDING CASSETTE SUB-FAMILY B MEMBER 10, MITOCHONDRIAL"/>
    <property type="match status" value="1"/>
</dbReference>
<dbReference type="PANTHER" id="PTHR43394">
    <property type="entry name" value="ATP-DEPENDENT PERMEASE MDL1, MITOCHONDRIAL"/>
    <property type="match status" value="1"/>
</dbReference>
<dbReference type="AlphaFoldDB" id="A0A1H4A8T3"/>
<evidence type="ECO:0000256" key="7">
    <source>
        <dbReference type="ARBA" id="ARBA00022989"/>
    </source>
</evidence>
<feature type="transmembrane region" description="Helical" evidence="10">
    <location>
        <begin position="45"/>
        <end position="70"/>
    </location>
</feature>
<dbReference type="PROSITE" id="PS50929">
    <property type="entry name" value="ABC_TM1F"/>
    <property type="match status" value="1"/>
</dbReference>
<dbReference type="CDD" id="cd18550">
    <property type="entry name" value="ABC_6TM_exporter_like"/>
    <property type="match status" value="1"/>
</dbReference>
<evidence type="ECO:0000256" key="3">
    <source>
        <dbReference type="ARBA" id="ARBA00022475"/>
    </source>
</evidence>
<dbReference type="FunFam" id="3.40.50.300:FF:000299">
    <property type="entry name" value="ABC transporter ATP-binding protein/permease"/>
    <property type="match status" value="1"/>
</dbReference>
<comment type="similarity">
    <text evidence="9">Belongs to the ABC transporter superfamily. Lipid exporter (TC 3.A.1.106) family.</text>
</comment>
<feature type="domain" description="ABC transmembrane type-1" evidence="12">
    <location>
        <begin position="47"/>
        <end position="331"/>
    </location>
</feature>
<dbReference type="Pfam" id="PF00664">
    <property type="entry name" value="ABC_membrane"/>
    <property type="match status" value="1"/>
</dbReference>
<dbReference type="GO" id="GO:0005524">
    <property type="term" value="F:ATP binding"/>
    <property type="evidence" value="ECO:0007669"/>
    <property type="project" value="UniProtKB-KW"/>
</dbReference>
<feature type="transmembrane region" description="Helical" evidence="10">
    <location>
        <begin position="82"/>
        <end position="107"/>
    </location>
</feature>
<evidence type="ECO:0000256" key="5">
    <source>
        <dbReference type="ARBA" id="ARBA00022741"/>
    </source>
</evidence>
<comment type="subcellular location">
    <subcellularLocation>
        <location evidence="1">Cell membrane</location>
        <topology evidence="1">Multi-pass membrane protein</topology>
    </subcellularLocation>
</comment>
<evidence type="ECO:0000256" key="6">
    <source>
        <dbReference type="ARBA" id="ARBA00022840"/>
    </source>
</evidence>
<keyword evidence="5" id="KW-0547">Nucleotide-binding</keyword>
<dbReference type="InterPro" id="IPR011527">
    <property type="entry name" value="ABC1_TM_dom"/>
</dbReference>
<evidence type="ECO:0000313" key="14">
    <source>
        <dbReference type="Proteomes" id="UP000199288"/>
    </source>
</evidence>
<dbReference type="InterPro" id="IPR003439">
    <property type="entry name" value="ABC_transporter-like_ATP-bd"/>
</dbReference>
<dbReference type="SUPFAM" id="SSF52540">
    <property type="entry name" value="P-loop containing nucleoside triphosphate hydrolases"/>
    <property type="match status" value="1"/>
</dbReference>
<evidence type="ECO:0000256" key="10">
    <source>
        <dbReference type="SAM" id="Phobius"/>
    </source>
</evidence>
<dbReference type="PROSITE" id="PS00211">
    <property type="entry name" value="ABC_TRANSPORTER_1"/>
    <property type="match status" value="1"/>
</dbReference>
<keyword evidence="3" id="KW-1003">Cell membrane</keyword>
<dbReference type="Proteomes" id="UP000199288">
    <property type="component" value="Unassembled WGS sequence"/>
</dbReference>
<dbReference type="InterPro" id="IPR017871">
    <property type="entry name" value="ABC_transporter-like_CS"/>
</dbReference>
<dbReference type="InterPro" id="IPR039421">
    <property type="entry name" value="Type_1_exporter"/>
</dbReference>
<evidence type="ECO:0000256" key="9">
    <source>
        <dbReference type="ARBA" id="ARBA00061644"/>
    </source>
</evidence>
<protein>
    <submittedName>
        <fullName evidence="13">ATP-binding cassette, subfamily B</fullName>
    </submittedName>
</protein>
<dbReference type="RefSeq" id="WP_222842409.1">
    <property type="nucleotide sequence ID" value="NZ_FNQV01000007.1"/>
</dbReference>
<dbReference type="Gene3D" id="3.40.50.300">
    <property type="entry name" value="P-loop containing nucleotide triphosphate hydrolases"/>
    <property type="match status" value="1"/>
</dbReference>
<accession>A0A1H4A8T3</accession>
<dbReference type="EMBL" id="FNQV01000007">
    <property type="protein sequence ID" value="SEA31874.1"/>
    <property type="molecule type" value="Genomic_DNA"/>
</dbReference>
<feature type="domain" description="ABC transporter" evidence="11">
    <location>
        <begin position="380"/>
        <end position="626"/>
    </location>
</feature>
<evidence type="ECO:0000256" key="1">
    <source>
        <dbReference type="ARBA" id="ARBA00004651"/>
    </source>
</evidence>
<dbReference type="GO" id="GO:0016887">
    <property type="term" value="F:ATP hydrolysis activity"/>
    <property type="evidence" value="ECO:0007669"/>
    <property type="project" value="InterPro"/>
</dbReference>
<evidence type="ECO:0000256" key="2">
    <source>
        <dbReference type="ARBA" id="ARBA00022448"/>
    </source>
</evidence>
<gene>
    <name evidence="13" type="ORF">SAMN02910418_01351</name>
</gene>
<dbReference type="InterPro" id="IPR003593">
    <property type="entry name" value="AAA+_ATPase"/>
</dbReference>
<evidence type="ECO:0000256" key="8">
    <source>
        <dbReference type="ARBA" id="ARBA00023136"/>
    </source>
</evidence>
<dbReference type="SUPFAM" id="SSF90123">
    <property type="entry name" value="ABC transporter transmembrane region"/>
    <property type="match status" value="1"/>
</dbReference>
<dbReference type="GO" id="GO:0015421">
    <property type="term" value="F:ABC-type oligopeptide transporter activity"/>
    <property type="evidence" value="ECO:0007669"/>
    <property type="project" value="TreeGrafter"/>
</dbReference>